<dbReference type="Proteomes" id="UP000190777">
    <property type="component" value="Unassembled WGS sequence"/>
</dbReference>
<dbReference type="EC" id="3.4.21.-" evidence="9"/>
<dbReference type="InterPro" id="IPR011050">
    <property type="entry name" value="Pectin_lyase_fold/virulence"/>
</dbReference>
<evidence type="ECO:0000256" key="4">
    <source>
        <dbReference type="ARBA" id="ARBA00022825"/>
    </source>
</evidence>
<evidence type="ECO:0000313" key="11">
    <source>
        <dbReference type="Proteomes" id="UP000254618"/>
    </source>
</evidence>
<accession>A0A378QUE3</accession>
<dbReference type="SMART" id="SM00869">
    <property type="entry name" value="Autotransporter"/>
    <property type="match status" value="1"/>
</dbReference>
<evidence type="ECO:0000256" key="5">
    <source>
        <dbReference type="PROSITE-ProRule" id="PRU01240"/>
    </source>
</evidence>
<dbReference type="GO" id="GO:0004252">
    <property type="term" value="F:serine-type endopeptidase activity"/>
    <property type="evidence" value="ECO:0007669"/>
    <property type="project" value="UniProtKB-UniRule"/>
</dbReference>
<dbReference type="SUPFAM" id="SSF103515">
    <property type="entry name" value="Autotransporter"/>
    <property type="match status" value="1"/>
</dbReference>
<dbReference type="EMBL" id="MXAP01000038">
    <property type="protein sequence ID" value="OPH39486.1"/>
    <property type="molecule type" value="Genomic_DNA"/>
</dbReference>
<keyword evidence="2" id="KW-0732">Signal</keyword>
<dbReference type="Pfam" id="PF00082">
    <property type="entry name" value="Peptidase_S8"/>
    <property type="match status" value="1"/>
</dbReference>
<feature type="active site" description="Charge relay system" evidence="5">
    <location>
        <position position="257"/>
    </location>
</feature>
<reference evidence="9 11" key="2">
    <citation type="submission" date="2018-06" db="EMBL/GenBank/DDBJ databases">
        <authorList>
            <consortium name="Pathogen Informatics"/>
            <person name="Doyle S."/>
        </authorList>
    </citation>
    <scope>NUCLEOTIDE SEQUENCE [LARGE SCALE GENOMIC DNA]</scope>
    <source>
        <strain evidence="9 11">NCTC11012</strain>
    </source>
</reference>
<evidence type="ECO:0000313" key="9">
    <source>
        <dbReference type="EMBL" id="STZ04418.1"/>
    </source>
</evidence>
<dbReference type="PRINTS" id="PR00723">
    <property type="entry name" value="SUBTILISIN"/>
</dbReference>
<dbReference type="Pfam" id="PF12951">
    <property type="entry name" value="PATR"/>
    <property type="match status" value="1"/>
</dbReference>
<proteinExistence type="inferred from homology"/>
<dbReference type="Proteomes" id="UP000254618">
    <property type="component" value="Unassembled WGS sequence"/>
</dbReference>
<feature type="domain" description="Autotransporter" evidence="7">
    <location>
        <begin position="865"/>
        <end position="1130"/>
    </location>
</feature>
<evidence type="ECO:0000256" key="2">
    <source>
        <dbReference type="ARBA" id="ARBA00022729"/>
    </source>
</evidence>
<sequence>MAMINLVTMINAKRCNMSLQTQPAKKGFYVKPLSMACMLVISASSTVSYANSAPMIVDSQYNSSKYSFYDYYLDFLKRFRPTPTPVPSPVRPAPELVRPTPAPIPDPTPVPTPAPISGGISGSYIAPVSPSEVRQPDYTRRVQANLKRNQPAPSAGTRTGYSVMDTSNNSNLTSKFYGTTEDGYAERLDNLKNTIDTRQAKVGVIDTGINRFNRDMVGANVHDTQIECVSAGRSTCYTPENDSGIVEIPTTSASGSHGNQMAAVIAGNNGMTNAKIYGSDSIDRGSNGGNQFLMMRKLNQDHGVKIFNNSWSSNNTDQWYYDAQRLNYDPNTGNIYPNRYRTSITNAEVTLPVIHDLIMNRDALIIKATGNEGLNDAHDENLAPLMNSEFKKGFITVSSPREDFNQANNCGRTAEWCVSATSSTENYANNGRLSNYKGTSPATARVAGTAVLVQSAYPWMKNENISQTILGTAKDFSEITANSPNGYKGLRRVSRLPSGYYGRYYTDNRGNLYIPGDTPWENRQIIANHNGKNITWQDGWGLLDPEAAAKGYGGFYWDNVELDTQGTPLSVFYNDLKGDKGFTKKGAGKLVFTGNNSYKGNSIIEGGSLEINGNNGGSTMVVKGGELTGHGSVANVHQTGGWVNNEGNLRIRGNYNINTQRGVDAGLKAQFGNMLTVDGKAKLGGTLNLTGETKDGIISKSGSRSTVLRAKRGLEGQFDNYRSSNPLFEVTNVEYTPEVDRNGRVVGGSRTNNDVQVTAKRLSAGNVVYGISMNDSGSRVAQNLDKVLNDLDKKQETQGSLTSDEKQFANRVFTGFENMNSGAESKLSTVSTNRELYKLDPTFYADSALNAVEDSANHATEFGKRVSAPRGVWGNISHHDYDVELEHATSARKGNNISVGASTQTAADISVGAQLDVSKLDLEESVYGIGNKTKTDSIGLTVGASKKLGDAYLSGWAKGAKVDTEASRGENSNKVEYNGKLYGAGIQAGTNIDTASGVSVQPYAFVNHQQYKNDGSFNDGLNVVDDIEAKQTQVGVGADMVFQATPALQLTGGVQVAHAVSRDTNLDTRYVGTATDVQYGTWDTDKTKWSAKVGANYNVTPNSQVGLNYSYTGSGDSDASQVGLSFTSKF</sequence>
<reference evidence="8 10" key="1">
    <citation type="submission" date="2017-03" db="EMBL/GenBank/DDBJ databases">
        <title>Draft genome sequence of Moraxella equi CCUG 4950T type strain.</title>
        <authorList>
            <person name="Salva-Serra F."/>
            <person name="Engstrom-Jakobsson H."/>
            <person name="Thorell K."/>
            <person name="Jaen-Luchoro D."/>
            <person name="Gonzales-Siles L."/>
            <person name="Karlsson R."/>
            <person name="Yazdan S."/>
            <person name="Boulund F."/>
            <person name="Johnning A."/>
            <person name="Engstrand L."/>
            <person name="Kristiansson E."/>
            <person name="Moore E."/>
        </authorList>
    </citation>
    <scope>NUCLEOTIDE SEQUENCE [LARGE SCALE GENOMIC DNA]</scope>
    <source>
        <strain evidence="8 10">CCUG 4950</strain>
    </source>
</reference>
<evidence type="ECO:0000313" key="8">
    <source>
        <dbReference type="EMBL" id="OPH39486.1"/>
    </source>
</evidence>
<dbReference type="PROSITE" id="PS51208">
    <property type="entry name" value="AUTOTRANSPORTER"/>
    <property type="match status" value="1"/>
</dbReference>
<organism evidence="9 11">
    <name type="scientific">Moraxella equi</name>
    <dbReference type="NCBI Taxonomy" id="60442"/>
    <lineage>
        <taxon>Bacteria</taxon>
        <taxon>Pseudomonadati</taxon>
        <taxon>Pseudomonadota</taxon>
        <taxon>Gammaproteobacteria</taxon>
        <taxon>Moraxellales</taxon>
        <taxon>Moraxellaceae</taxon>
        <taxon>Moraxella</taxon>
    </lineage>
</organism>
<dbReference type="AlphaFoldDB" id="A0A378QUE3"/>
<dbReference type="InterPro" id="IPR036709">
    <property type="entry name" value="Autotransporte_beta_dom_sf"/>
</dbReference>
<dbReference type="NCBIfam" id="TIGR02601">
    <property type="entry name" value="autotrns_rpt"/>
    <property type="match status" value="1"/>
</dbReference>
<evidence type="ECO:0000313" key="10">
    <source>
        <dbReference type="Proteomes" id="UP000190777"/>
    </source>
</evidence>
<evidence type="ECO:0000259" key="7">
    <source>
        <dbReference type="PROSITE" id="PS51208"/>
    </source>
</evidence>
<keyword evidence="10" id="KW-1185">Reference proteome</keyword>
<dbReference type="InterPro" id="IPR036852">
    <property type="entry name" value="Peptidase_S8/S53_dom_sf"/>
</dbReference>
<evidence type="ECO:0000256" key="1">
    <source>
        <dbReference type="ARBA" id="ARBA00022670"/>
    </source>
</evidence>
<keyword evidence="3 5" id="KW-0378">Hydrolase</keyword>
<protein>
    <submittedName>
        <fullName evidence="9">Extracellular serine protease</fullName>
        <ecNumber evidence="9">3.4.21.-</ecNumber>
    </submittedName>
</protein>
<comment type="similarity">
    <text evidence="5">Belongs to the peptidase S8 family.</text>
</comment>
<keyword evidence="1 5" id="KW-0645">Protease</keyword>
<dbReference type="SUPFAM" id="SSF52743">
    <property type="entry name" value="Subtilisin-like"/>
    <property type="match status" value="1"/>
</dbReference>
<dbReference type="Gene3D" id="3.40.50.200">
    <property type="entry name" value="Peptidase S8/S53 domain"/>
    <property type="match status" value="1"/>
</dbReference>
<dbReference type="InterPro" id="IPR005546">
    <property type="entry name" value="Autotransporte_beta"/>
</dbReference>
<dbReference type="InterPro" id="IPR015500">
    <property type="entry name" value="Peptidase_S8_subtilisin-rel"/>
</dbReference>
<keyword evidence="4 5" id="KW-0720">Serine protease</keyword>
<feature type="active site" description="Charge relay system" evidence="5">
    <location>
        <position position="206"/>
    </location>
</feature>
<evidence type="ECO:0000256" key="6">
    <source>
        <dbReference type="SAM" id="MobiDB-lite"/>
    </source>
</evidence>
<feature type="region of interest" description="Disordered" evidence="6">
    <location>
        <begin position="144"/>
        <end position="170"/>
    </location>
</feature>
<dbReference type="SUPFAM" id="SSF51126">
    <property type="entry name" value="Pectin lyase-like"/>
    <property type="match status" value="1"/>
</dbReference>
<dbReference type="InterPro" id="IPR013425">
    <property type="entry name" value="Autotrns_rpt"/>
</dbReference>
<dbReference type="EMBL" id="UGQF01000001">
    <property type="protein sequence ID" value="STZ04418.1"/>
    <property type="molecule type" value="Genomic_DNA"/>
</dbReference>
<gene>
    <name evidence="8" type="ORF">B5J93_03820</name>
    <name evidence="9" type="ORF">NCTC11012_02698</name>
</gene>
<evidence type="ECO:0000256" key="3">
    <source>
        <dbReference type="ARBA" id="ARBA00022801"/>
    </source>
</evidence>
<dbReference type="Pfam" id="PF03797">
    <property type="entry name" value="Autotransporter"/>
    <property type="match status" value="1"/>
</dbReference>
<dbReference type="GO" id="GO:0006508">
    <property type="term" value="P:proteolysis"/>
    <property type="evidence" value="ECO:0007669"/>
    <property type="project" value="UniProtKB-KW"/>
</dbReference>
<dbReference type="Gene3D" id="2.40.128.130">
    <property type="entry name" value="Autotransporter beta-domain"/>
    <property type="match status" value="1"/>
</dbReference>
<name>A0A378QUE3_9GAMM</name>
<feature type="active site" description="Charge relay system" evidence="5">
    <location>
        <position position="440"/>
    </location>
</feature>
<dbReference type="InterPro" id="IPR000209">
    <property type="entry name" value="Peptidase_S8/S53_dom"/>
</dbReference>
<dbReference type="PROSITE" id="PS51892">
    <property type="entry name" value="SUBTILASE"/>
    <property type="match status" value="1"/>
</dbReference>
<feature type="compositionally biased region" description="Polar residues" evidence="6">
    <location>
        <begin position="146"/>
        <end position="170"/>
    </location>
</feature>